<evidence type="ECO:0000256" key="1">
    <source>
        <dbReference type="ARBA" id="ARBA00023002"/>
    </source>
</evidence>
<reference evidence="5 6" key="1">
    <citation type="submission" date="2023-08" db="EMBL/GenBank/DDBJ databases">
        <title>Annotated Genome Sequence of Vanrija albida AlHP1.</title>
        <authorList>
            <person name="Herzog R."/>
        </authorList>
    </citation>
    <scope>NUCLEOTIDE SEQUENCE [LARGE SCALE GENOMIC DNA]</scope>
    <source>
        <strain evidence="5 6">AlHP1</strain>
    </source>
</reference>
<name>A0ABR3Q3R2_9TREE</name>
<dbReference type="Gene3D" id="3.40.309.10">
    <property type="entry name" value="Aldehyde Dehydrogenase, Chain A, domain 2"/>
    <property type="match status" value="1"/>
</dbReference>
<gene>
    <name evidence="5" type="ORF">Q8F55_003371</name>
</gene>
<protein>
    <recommendedName>
        <fullName evidence="4">Aldehyde dehydrogenase domain-containing protein</fullName>
    </recommendedName>
</protein>
<feature type="domain" description="Aldehyde dehydrogenase" evidence="4">
    <location>
        <begin position="29"/>
        <end position="489"/>
    </location>
</feature>
<proteinExistence type="inferred from homology"/>
<evidence type="ECO:0000256" key="2">
    <source>
        <dbReference type="PROSITE-ProRule" id="PRU10007"/>
    </source>
</evidence>
<dbReference type="InterPro" id="IPR050740">
    <property type="entry name" value="Aldehyde_DH_Superfamily"/>
</dbReference>
<dbReference type="InterPro" id="IPR016162">
    <property type="entry name" value="Ald_DH_N"/>
</dbReference>
<comment type="caution">
    <text evidence="5">The sequence shown here is derived from an EMBL/GenBank/DDBJ whole genome shotgun (WGS) entry which is preliminary data.</text>
</comment>
<evidence type="ECO:0000256" key="3">
    <source>
        <dbReference type="RuleBase" id="RU003345"/>
    </source>
</evidence>
<dbReference type="Proteomes" id="UP001565368">
    <property type="component" value="Unassembled WGS sequence"/>
</dbReference>
<organism evidence="5 6">
    <name type="scientific">Vanrija albida</name>
    <dbReference type="NCBI Taxonomy" id="181172"/>
    <lineage>
        <taxon>Eukaryota</taxon>
        <taxon>Fungi</taxon>
        <taxon>Dikarya</taxon>
        <taxon>Basidiomycota</taxon>
        <taxon>Agaricomycotina</taxon>
        <taxon>Tremellomycetes</taxon>
        <taxon>Trichosporonales</taxon>
        <taxon>Trichosporonaceae</taxon>
        <taxon>Vanrija</taxon>
    </lineage>
</organism>
<dbReference type="InterPro" id="IPR016161">
    <property type="entry name" value="Ald_DH/histidinol_DH"/>
</dbReference>
<sequence length="505" mass="53855">MPHATPPLPPEVVRNLLGSLPTPPTPALRTYAVTTPATNNVAYRAERSSPADAETAVTVAHNYRRAWGSTPLRNRTDVARRAAALLQDEGSGWATRLLAANVAETSVSAWWAREQLRFVPGFIKELRACAKEALAASEVASGNSKFTLSREPYGVCLAVGTWNAAQVLTMRAVLTPLIAGNTVVLKTSEAVPYTQVLWAELLYAAGLPREALTVVHVAAEDAPEIMEALVADKRVRHVNFTGSTHVGSILASLAGKHLKPTLMELGGKSPVLLLPDAPLDIAASHIIFGAFMNSGQICMGTERVLVPASLYDELVQHLRDAWSSAQVKRYATMHAAAAGDRIRELVADAVALGATRVLGDAGDMGAGALVVPHLLGEVGPEMRLYAEESFGPVAVLVKIPDEGLSESSVIDAMVALANESEYGLSAAVWGRNAARATRVAQRLECGMCHINSPTLNDLPTVPHGGWKASGWGRFNSTEGLRSFTQVKSIEVPRDVFPIPLDTLEL</sequence>
<dbReference type="PROSITE" id="PS00070">
    <property type="entry name" value="ALDEHYDE_DEHYDR_CYS"/>
    <property type="match status" value="1"/>
</dbReference>
<dbReference type="InterPro" id="IPR015590">
    <property type="entry name" value="Aldehyde_DH_dom"/>
</dbReference>
<dbReference type="SUPFAM" id="SSF53720">
    <property type="entry name" value="ALDH-like"/>
    <property type="match status" value="1"/>
</dbReference>
<dbReference type="PANTHER" id="PTHR43353:SF6">
    <property type="entry name" value="CYTOPLASMIC ALDEHYDE DEHYDROGENASE (EUROFUNG)"/>
    <property type="match status" value="1"/>
</dbReference>
<dbReference type="EMBL" id="JBBXJM010000003">
    <property type="protein sequence ID" value="KAL1409388.1"/>
    <property type="molecule type" value="Genomic_DNA"/>
</dbReference>
<evidence type="ECO:0000313" key="5">
    <source>
        <dbReference type="EMBL" id="KAL1409388.1"/>
    </source>
</evidence>
<keyword evidence="6" id="KW-1185">Reference proteome</keyword>
<dbReference type="RefSeq" id="XP_069209332.1">
    <property type="nucleotide sequence ID" value="XM_069351914.1"/>
</dbReference>
<feature type="active site" evidence="2">
    <location>
        <position position="264"/>
    </location>
</feature>
<dbReference type="PANTHER" id="PTHR43353">
    <property type="entry name" value="SUCCINATE-SEMIALDEHYDE DEHYDROGENASE, MITOCHONDRIAL"/>
    <property type="match status" value="1"/>
</dbReference>
<dbReference type="InterPro" id="IPR016160">
    <property type="entry name" value="Ald_DH_CS_CYS"/>
</dbReference>
<evidence type="ECO:0000259" key="4">
    <source>
        <dbReference type="Pfam" id="PF00171"/>
    </source>
</evidence>
<keyword evidence="1 3" id="KW-0560">Oxidoreductase</keyword>
<dbReference type="Pfam" id="PF00171">
    <property type="entry name" value="Aldedh"/>
    <property type="match status" value="1"/>
</dbReference>
<dbReference type="InterPro" id="IPR029510">
    <property type="entry name" value="Ald_DH_CS_GLU"/>
</dbReference>
<dbReference type="Gene3D" id="3.40.605.10">
    <property type="entry name" value="Aldehyde Dehydrogenase, Chain A, domain 1"/>
    <property type="match status" value="1"/>
</dbReference>
<accession>A0ABR3Q3R2</accession>
<evidence type="ECO:0000313" key="6">
    <source>
        <dbReference type="Proteomes" id="UP001565368"/>
    </source>
</evidence>
<dbReference type="PROSITE" id="PS00687">
    <property type="entry name" value="ALDEHYDE_DEHYDR_GLU"/>
    <property type="match status" value="1"/>
</dbReference>
<dbReference type="GeneID" id="95984414"/>
<comment type="similarity">
    <text evidence="3">Belongs to the aldehyde dehydrogenase family.</text>
</comment>
<dbReference type="InterPro" id="IPR016163">
    <property type="entry name" value="Ald_DH_C"/>
</dbReference>